<comment type="caution">
    <text evidence="1">The sequence shown here is derived from an EMBL/GenBank/DDBJ whole genome shotgun (WGS) entry which is preliminary data.</text>
</comment>
<accession>A0ABP9FVC7</accession>
<dbReference type="Proteomes" id="UP001501436">
    <property type="component" value="Unassembled WGS sequence"/>
</dbReference>
<dbReference type="EMBL" id="BAABJI010000002">
    <property type="protein sequence ID" value="GAA4914346.1"/>
    <property type="molecule type" value="Genomic_DNA"/>
</dbReference>
<gene>
    <name evidence="1" type="ORF">GCM10023313_17130</name>
</gene>
<evidence type="ECO:0000313" key="2">
    <source>
        <dbReference type="Proteomes" id="UP001501436"/>
    </source>
</evidence>
<evidence type="ECO:0000313" key="1">
    <source>
        <dbReference type="EMBL" id="GAA4914346.1"/>
    </source>
</evidence>
<keyword evidence="2" id="KW-1185">Reference proteome</keyword>
<name>A0ABP9FVC7_9SPHI</name>
<reference evidence="2" key="1">
    <citation type="journal article" date="2019" name="Int. J. Syst. Evol. Microbiol.">
        <title>The Global Catalogue of Microorganisms (GCM) 10K type strain sequencing project: providing services to taxonomists for standard genome sequencing and annotation.</title>
        <authorList>
            <consortium name="The Broad Institute Genomics Platform"/>
            <consortium name="The Broad Institute Genome Sequencing Center for Infectious Disease"/>
            <person name="Wu L."/>
            <person name="Ma J."/>
        </authorList>
    </citation>
    <scope>NUCLEOTIDE SEQUENCE [LARGE SCALE GENOMIC DNA]</scope>
    <source>
        <strain evidence="2">JCM 18283</strain>
    </source>
</reference>
<organism evidence="1 2">
    <name type="scientific">Mucilaginibacter defluvii</name>
    <dbReference type="NCBI Taxonomy" id="1196019"/>
    <lineage>
        <taxon>Bacteria</taxon>
        <taxon>Pseudomonadati</taxon>
        <taxon>Bacteroidota</taxon>
        <taxon>Sphingobacteriia</taxon>
        <taxon>Sphingobacteriales</taxon>
        <taxon>Sphingobacteriaceae</taxon>
        <taxon>Mucilaginibacter</taxon>
    </lineage>
</organism>
<proteinExistence type="predicted"/>
<sequence>MPLNFYFFLTFKIFTMAKLFCLLVDGHLLSAGSVVGTKLDDGYDYALRGKLITADTADAAKFGGEQKAVSIGKQIKERAKDQGFDAEVCLMELEPTFVRTI</sequence>
<protein>
    <submittedName>
        <fullName evidence="1">Uncharacterized protein</fullName>
    </submittedName>
</protein>